<sequence length="77" mass="9370">MNSSCYNYLKSRPELLQFVRSNPMWYRYLTRDPNRIYEIEKEAKRFYGKTFPQQVEKINNGVQMVGMFLQFAETMKD</sequence>
<dbReference type="STRING" id="930131.SAMN05216389_108125"/>
<dbReference type="EMBL" id="FOHE01000008">
    <property type="protein sequence ID" value="SET29888.1"/>
    <property type="molecule type" value="Genomic_DNA"/>
</dbReference>
<proteinExistence type="predicted"/>
<protein>
    <submittedName>
        <fullName evidence="1">YlbE-like protein</fullName>
    </submittedName>
</protein>
<organism evidence="1 2">
    <name type="scientific">Oceanobacillus limi</name>
    <dbReference type="NCBI Taxonomy" id="930131"/>
    <lineage>
        <taxon>Bacteria</taxon>
        <taxon>Bacillati</taxon>
        <taxon>Bacillota</taxon>
        <taxon>Bacilli</taxon>
        <taxon>Bacillales</taxon>
        <taxon>Bacillaceae</taxon>
        <taxon>Oceanobacillus</taxon>
    </lineage>
</organism>
<evidence type="ECO:0000313" key="1">
    <source>
        <dbReference type="EMBL" id="SET29888.1"/>
    </source>
</evidence>
<dbReference type="RefSeq" id="WP_090869578.1">
    <property type="nucleotide sequence ID" value="NZ_FOHE01000008.1"/>
</dbReference>
<dbReference type="Pfam" id="PF14003">
    <property type="entry name" value="YlbE"/>
    <property type="match status" value="1"/>
</dbReference>
<keyword evidence="2" id="KW-1185">Reference proteome</keyword>
<dbReference type="AlphaFoldDB" id="A0A1I0DD09"/>
<gene>
    <name evidence="1" type="ORF">SAMN05216389_108125</name>
</gene>
<dbReference type="InterPro" id="IPR025613">
    <property type="entry name" value="YlbE"/>
</dbReference>
<accession>A0A1I0DD09</accession>
<dbReference type="OrthoDB" id="1646085at2"/>
<evidence type="ECO:0000313" key="2">
    <source>
        <dbReference type="Proteomes" id="UP000198618"/>
    </source>
</evidence>
<name>A0A1I0DD09_9BACI</name>
<dbReference type="Proteomes" id="UP000198618">
    <property type="component" value="Unassembled WGS sequence"/>
</dbReference>
<reference evidence="1 2" key="1">
    <citation type="submission" date="2016-10" db="EMBL/GenBank/DDBJ databases">
        <authorList>
            <person name="de Groot N.N."/>
        </authorList>
    </citation>
    <scope>NUCLEOTIDE SEQUENCE [LARGE SCALE GENOMIC DNA]</scope>
    <source>
        <strain evidence="1 2">IBRC-M 10780</strain>
    </source>
</reference>